<keyword evidence="2" id="KW-0732">Signal</keyword>
<proteinExistence type="inferred from homology"/>
<comment type="similarity">
    <text evidence="1">Belongs to the TonB-dependent receptor family.</text>
</comment>
<reference evidence="5" key="1">
    <citation type="submission" date="2021-03" db="EMBL/GenBank/DDBJ databases">
        <title>Assistant Professor.</title>
        <authorList>
            <person name="Huq M.A."/>
        </authorList>
    </citation>
    <scope>NUCLEOTIDE SEQUENCE [LARGE SCALE GENOMIC DNA]</scope>
    <source>
        <strain evidence="5">MAH-28</strain>
    </source>
</reference>
<dbReference type="InterPro" id="IPR008969">
    <property type="entry name" value="CarboxyPept-like_regulatory"/>
</dbReference>
<evidence type="ECO:0000313" key="4">
    <source>
        <dbReference type="EMBL" id="MBO9154723.1"/>
    </source>
</evidence>
<evidence type="ECO:0000313" key="5">
    <source>
        <dbReference type="Proteomes" id="UP000679126"/>
    </source>
</evidence>
<dbReference type="Pfam" id="PF07715">
    <property type="entry name" value="Plug"/>
    <property type="match status" value="1"/>
</dbReference>
<dbReference type="SUPFAM" id="SSF56935">
    <property type="entry name" value="Porins"/>
    <property type="match status" value="1"/>
</dbReference>
<dbReference type="NCBIfam" id="TIGR04056">
    <property type="entry name" value="OMP_RagA_SusC"/>
    <property type="match status" value="1"/>
</dbReference>
<dbReference type="InterPro" id="IPR012910">
    <property type="entry name" value="Plug_dom"/>
</dbReference>
<comment type="caution">
    <text evidence="4">The sequence shown here is derived from an EMBL/GenBank/DDBJ whole genome shotgun (WGS) entry which is preliminary data.</text>
</comment>
<dbReference type="Proteomes" id="UP000679126">
    <property type="component" value="Unassembled WGS sequence"/>
</dbReference>
<dbReference type="InterPro" id="IPR023996">
    <property type="entry name" value="TonB-dep_OMP_SusC/RagA"/>
</dbReference>
<dbReference type="InterPro" id="IPR037066">
    <property type="entry name" value="Plug_dom_sf"/>
</dbReference>
<name>A0ABS3YJ56_9BACT</name>
<dbReference type="Gene3D" id="2.60.40.1120">
    <property type="entry name" value="Carboxypeptidase-like, regulatory domain"/>
    <property type="match status" value="1"/>
</dbReference>
<dbReference type="RefSeq" id="WP_209147837.1">
    <property type="nucleotide sequence ID" value="NZ_JAGHKP010000004.1"/>
</dbReference>
<feature type="domain" description="TonB-dependent receptor plug" evidence="3">
    <location>
        <begin position="148"/>
        <end position="259"/>
    </location>
</feature>
<dbReference type="InterPro" id="IPR039426">
    <property type="entry name" value="TonB-dep_rcpt-like"/>
</dbReference>
<comment type="subcellular location">
    <subcellularLocation>
        <location evidence="1">Cell outer membrane</location>
        <topology evidence="1">Multi-pass membrane protein</topology>
    </subcellularLocation>
</comment>
<organism evidence="4 5">
    <name type="scientific">Chitinophaga chungangae</name>
    <dbReference type="NCBI Taxonomy" id="2821488"/>
    <lineage>
        <taxon>Bacteria</taxon>
        <taxon>Pseudomonadati</taxon>
        <taxon>Bacteroidota</taxon>
        <taxon>Chitinophagia</taxon>
        <taxon>Chitinophagales</taxon>
        <taxon>Chitinophagaceae</taxon>
        <taxon>Chitinophaga</taxon>
    </lineage>
</organism>
<keyword evidence="5" id="KW-1185">Reference proteome</keyword>
<keyword evidence="1" id="KW-0472">Membrane</keyword>
<evidence type="ECO:0000259" key="3">
    <source>
        <dbReference type="Pfam" id="PF07715"/>
    </source>
</evidence>
<gene>
    <name evidence="4" type="ORF">J7I43_21025</name>
</gene>
<dbReference type="InterPro" id="IPR023997">
    <property type="entry name" value="TonB-dep_OMP_SusC/RagA_CS"/>
</dbReference>
<dbReference type="PROSITE" id="PS52016">
    <property type="entry name" value="TONB_DEPENDENT_REC_3"/>
    <property type="match status" value="1"/>
</dbReference>
<dbReference type="Gene3D" id="2.170.130.10">
    <property type="entry name" value="TonB-dependent receptor, plug domain"/>
    <property type="match status" value="1"/>
</dbReference>
<keyword evidence="4" id="KW-0675">Receptor</keyword>
<keyword evidence="1" id="KW-1134">Transmembrane beta strand</keyword>
<dbReference type="Pfam" id="PF13715">
    <property type="entry name" value="CarbopepD_reg_2"/>
    <property type="match status" value="1"/>
</dbReference>
<keyword evidence="1" id="KW-0812">Transmembrane</keyword>
<accession>A0ABS3YJ56</accession>
<feature type="chain" id="PRO_5046031664" evidence="2">
    <location>
        <begin position="25"/>
        <end position="1095"/>
    </location>
</feature>
<sequence>MLYSTRLAGTALLFLFMQSPAAGAVPVRAGAPSSPDGWTFSPPYSAALPIAPFQAERKVTGVVTDDTGTPIPGVNIQIKGTTKGVQTTPDGRFTIAVPDDNTILVFSFIGMVTREIAVGKQVALKIALTPSSTTLNEVVAVGYGSQKKESVVGAISQVSNKELKRTGNVPDLREALVGQVPGLVGLTSSGEPGGILTGESATNLFIRGQTTWNGAQPLVLVDGIKRNMNDIDVNDVASISVLKDASATAVFGVEGANGVILITTKRGKAGKTSLNFNYVGTAKMLSKQPATLDSYAALVARNEIIEREGVLNESSWNDYMPYNIVQRYQKPQTAEYQQIYANVDWQDALYDDVGFSHKATLSASGGSKTIQYFGSLTYLHEGDMFKFYDNGKGYEPNYNFDRFNFRSNIDINLTKTTVFRLGLSGFYSLKNTNFNNEGSTGRGDAWMWRATYGLAPDLFLPMYPNGRWGANQEGGNNTLNPAAVVYNLGIRETRATQLLSDFVIEQNLDFITKGLSARALLSSDNNIRSEGGIYDIQNSVRPAEARTNVAFQQIYPLLYEGPDQDPSEYTVMLPVNDEEYDWVLQPWTIRQEDIIAANWASYIPIDRRLTYQGQLNYTRKFGAHDVTAMGLFKREEYARGSMFKNYREDWAFRATYNYKLRYFVEGNGAYNGSEQFGPGYRFHFFPSVAVGWYISNEKFFKVKWIDKLKLRANTGTIGNDDVGGGRWLYASAYATGGRARLTEKTDGQSPYNFYRTSVVGNPDIHWETAQKTNYGLELDMFRQLISINFDYYTQDRTDILLGGTSRSVPPFFGMTPPSANLGRVKSNGFEVEVRINKELNKDLLLWSNVSVTHNRNTVIFRDDPPLQYDYLKAAGYPIGQQRSLVKSKIYQNWDDVYASVPTENNDMQKLPGYYDLMDMNADGIIKNSDDVVPVGYSEVPQNTAVVTLGTNWKDFSFLVSFYGVNNASRVINFPNFQNYTNILYGDGNYWSKDNPNSGVFLPRWRTQAENIGDYYLYDASYIRLRTVEFAYDFNSRYSWIKQVGINSMRLYLNGNNLFFWSKLPDDRQGSYSGGNATEGAYPTVKRINLGIELSF</sequence>
<protein>
    <submittedName>
        <fullName evidence="4">TonB-dependent receptor</fullName>
    </submittedName>
</protein>
<dbReference type="NCBIfam" id="TIGR04057">
    <property type="entry name" value="SusC_RagA_signa"/>
    <property type="match status" value="1"/>
</dbReference>
<evidence type="ECO:0000256" key="2">
    <source>
        <dbReference type="SAM" id="SignalP"/>
    </source>
</evidence>
<keyword evidence="1" id="KW-0998">Cell outer membrane</keyword>
<keyword evidence="1" id="KW-0813">Transport</keyword>
<feature type="signal peptide" evidence="2">
    <location>
        <begin position="1"/>
        <end position="24"/>
    </location>
</feature>
<dbReference type="EMBL" id="JAGHKP010000004">
    <property type="protein sequence ID" value="MBO9154723.1"/>
    <property type="molecule type" value="Genomic_DNA"/>
</dbReference>
<dbReference type="SUPFAM" id="SSF49464">
    <property type="entry name" value="Carboxypeptidase regulatory domain-like"/>
    <property type="match status" value="1"/>
</dbReference>
<evidence type="ECO:0000256" key="1">
    <source>
        <dbReference type="PROSITE-ProRule" id="PRU01360"/>
    </source>
</evidence>